<evidence type="ECO:0000313" key="1">
    <source>
        <dbReference type="EMBL" id="EEI90222.1"/>
    </source>
</evidence>
<dbReference type="RefSeq" id="WP_003003617.1">
    <property type="nucleotide sequence ID" value="NZ_GG668630.1"/>
</dbReference>
<reference evidence="1 2" key="1">
    <citation type="submission" date="2009-01" db="EMBL/GenBank/DDBJ databases">
        <authorList>
            <person name="Qin X."/>
            <person name="Bachman B."/>
            <person name="Battles P."/>
            <person name="Bell A."/>
            <person name="Bess C."/>
            <person name="Bickham C."/>
            <person name="Chaboub L."/>
            <person name="Chen D."/>
            <person name="Coyle M."/>
            <person name="Deiros D.R."/>
            <person name="Dinh H."/>
            <person name="Forbes L."/>
            <person name="Fowler G."/>
            <person name="Francisco L."/>
            <person name="Fu Q."/>
            <person name="Gubbala S."/>
            <person name="Hale W."/>
            <person name="Han Y."/>
            <person name="Hemphill L."/>
            <person name="Highlander S.K."/>
            <person name="Hirani K."/>
            <person name="Hogues M."/>
            <person name="Jackson L."/>
            <person name="Jakkamsetti A."/>
            <person name="Javaid M."/>
            <person name="Jiang H."/>
            <person name="Korchina V."/>
            <person name="Kovar C."/>
            <person name="Lara F."/>
            <person name="Lee S."/>
            <person name="Mata R."/>
            <person name="Mathew T."/>
            <person name="Moen C."/>
            <person name="Morales K."/>
            <person name="Munidasa M."/>
            <person name="Nazareth L."/>
            <person name="Ngo R."/>
            <person name="Nguyen L."/>
            <person name="Okwuonu G."/>
            <person name="Ongeri F."/>
            <person name="Patil S."/>
            <person name="Petrosino J."/>
            <person name="Pham C."/>
            <person name="Pham P."/>
            <person name="Pu L.-L."/>
            <person name="Puazo M."/>
            <person name="Raj R."/>
            <person name="Reid J."/>
            <person name="Rouhana J."/>
            <person name="Saada N."/>
            <person name="Shang Y."/>
            <person name="Simmons D."/>
            <person name="Thornton R."/>
            <person name="Warren J."/>
            <person name="Weissenberger G."/>
            <person name="Zhang J."/>
            <person name="Zhang L."/>
            <person name="Zhou C."/>
            <person name="Zhu D."/>
            <person name="Muzny D."/>
            <person name="Worley K."/>
            <person name="Gibbs R."/>
        </authorList>
    </citation>
    <scope>NUCLEOTIDE SEQUENCE [LARGE SCALE GENOMIC DNA]</scope>
    <source>
        <strain evidence="1 2">ATCC 33300</strain>
    </source>
</reference>
<proteinExistence type="predicted"/>
<dbReference type="EMBL" id="ACHB01000092">
    <property type="protein sequence ID" value="EEI90222.1"/>
    <property type="molecule type" value="Genomic_DNA"/>
</dbReference>
<sequence>MSELENTTFFFSVAEKKAFLEKEGYTFDHRLIEKEVNLYQNVFKSIQTTELVVIKEGAEQDIHKAFIQALKTKLLRL</sequence>
<dbReference type="Proteomes" id="UP000006241">
    <property type="component" value="Unassembled WGS sequence"/>
</dbReference>
<evidence type="ECO:0000313" key="2">
    <source>
        <dbReference type="Proteomes" id="UP000006241"/>
    </source>
</evidence>
<name>C2G3L7_SPHSI</name>
<protein>
    <submittedName>
        <fullName evidence="1">Uncharacterized protein</fullName>
    </submittedName>
</protein>
<comment type="caution">
    <text evidence="1">The sequence shown here is derived from an EMBL/GenBank/DDBJ whole genome shotgun (WGS) entry which is preliminary data.</text>
</comment>
<accession>C2G3L7</accession>
<gene>
    <name evidence="1" type="ORF">HMPREF0765_4173</name>
</gene>
<dbReference type="HOGENOM" id="CLU_2636197_0_0_10"/>
<organism evidence="1 2">
    <name type="scientific">Sphingobacterium spiritivorum ATCC 33300</name>
    <dbReference type="NCBI Taxonomy" id="525372"/>
    <lineage>
        <taxon>Bacteria</taxon>
        <taxon>Pseudomonadati</taxon>
        <taxon>Bacteroidota</taxon>
        <taxon>Sphingobacteriia</taxon>
        <taxon>Sphingobacteriales</taxon>
        <taxon>Sphingobacteriaceae</taxon>
        <taxon>Sphingobacterium</taxon>
    </lineage>
</organism>
<dbReference type="AlphaFoldDB" id="C2G3L7"/>